<name>A0ABR2R707_9ROSI</name>
<feature type="compositionally biased region" description="Polar residues" evidence="1">
    <location>
        <begin position="114"/>
        <end position="130"/>
    </location>
</feature>
<feature type="region of interest" description="Disordered" evidence="1">
    <location>
        <begin position="108"/>
        <end position="130"/>
    </location>
</feature>
<protein>
    <submittedName>
        <fullName evidence="2">Uncharacterized protein</fullName>
    </submittedName>
</protein>
<reference evidence="2 3" key="1">
    <citation type="journal article" date="2024" name="G3 (Bethesda)">
        <title>Genome assembly of Hibiscus sabdariffa L. provides insights into metabolisms of medicinal natural products.</title>
        <authorList>
            <person name="Kim T."/>
        </authorList>
    </citation>
    <scope>NUCLEOTIDE SEQUENCE [LARGE SCALE GENOMIC DNA]</scope>
    <source>
        <strain evidence="2">TK-2024</strain>
        <tissue evidence="2">Old leaves</tissue>
    </source>
</reference>
<organism evidence="2 3">
    <name type="scientific">Hibiscus sabdariffa</name>
    <name type="common">roselle</name>
    <dbReference type="NCBI Taxonomy" id="183260"/>
    <lineage>
        <taxon>Eukaryota</taxon>
        <taxon>Viridiplantae</taxon>
        <taxon>Streptophyta</taxon>
        <taxon>Embryophyta</taxon>
        <taxon>Tracheophyta</taxon>
        <taxon>Spermatophyta</taxon>
        <taxon>Magnoliopsida</taxon>
        <taxon>eudicotyledons</taxon>
        <taxon>Gunneridae</taxon>
        <taxon>Pentapetalae</taxon>
        <taxon>rosids</taxon>
        <taxon>malvids</taxon>
        <taxon>Malvales</taxon>
        <taxon>Malvaceae</taxon>
        <taxon>Malvoideae</taxon>
        <taxon>Hibiscus</taxon>
    </lineage>
</organism>
<dbReference type="EMBL" id="JBBPBN010000026">
    <property type="protein sequence ID" value="KAK9008727.1"/>
    <property type="molecule type" value="Genomic_DNA"/>
</dbReference>
<feature type="region of interest" description="Disordered" evidence="1">
    <location>
        <begin position="222"/>
        <end position="243"/>
    </location>
</feature>
<gene>
    <name evidence="2" type="ORF">V6N11_075610</name>
</gene>
<evidence type="ECO:0000256" key="1">
    <source>
        <dbReference type="SAM" id="MobiDB-lite"/>
    </source>
</evidence>
<sequence length="273" mass="29187">MSNPSSLQALTMAPSSAGVVNGRPPDEIIVDETMVLDRPRSSLLEDAQRQAKKGCSSDNNVLQQTNTSIDLGIGIATTAAHIPKDTCEQRNPDKIYGLWMQAPSRRRRPITARQGGNSIRTSTEKQQSGSRCVALSDDAVGAMLREQDGPVGSILNQVAGGMASGILNANHGSALAPEHSVKVASKDRIVPGTTTLNKEYHNVFCFENTDDVHSKTRRFNHAKQVGSTISSSKGGAKGQEDDGAKVLGDASEAVVQWSDEVTYDSQIRDDMLA</sequence>
<proteinExistence type="predicted"/>
<evidence type="ECO:0000313" key="2">
    <source>
        <dbReference type="EMBL" id="KAK9008727.1"/>
    </source>
</evidence>
<dbReference type="Proteomes" id="UP001396334">
    <property type="component" value="Unassembled WGS sequence"/>
</dbReference>
<comment type="caution">
    <text evidence="2">The sequence shown here is derived from an EMBL/GenBank/DDBJ whole genome shotgun (WGS) entry which is preliminary data.</text>
</comment>
<evidence type="ECO:0000313" key="3">
    <source>
        <dbReference type="Proteomes" id="UP001396334"/>
    </source>
</evidence>
<accession>A0ABR2R707</accession>
<keyword evidence="3" id="KW-1185">Reference proteome</keyword>